<evidence type="ECO:0000259" key="1">
    <source>
        <dbReference type="Pfam" id="PF00535"/>
    </source>
</evidence>
<dbReference type="PANTHER" id="PTHR43685:SF2">
    <property type="entry name" value="GLYCOSYLTRANSFERASE 2-LIKE DOMAIN-CONTAINING PROTEIN"/>
    <property type="match status" value="1"/>
</dbReference>
<reference evidence="2 3" key="1">
    <citation type="submission" date="2024-04" db="EMBL/GenBank/DDBJ databases">
        <title>Draft genome sequence of Pseudophaeobacter arcticus NBRC 116598.</title>
        <authorList>
            <person name="Miyakawa T."/>
            <person name="Kusuya Y."/>
            <person name="Miura T."/>
        </authorList>
    </citation>
    <scope>NUCLEOTIDE SEQUENCE [LARGE SCALE GENOMIC DNA]</scope>
    <source>
        <strain evidence="2 3">SU-CL00105</strain>
    </source>
</reference>
<dbReference type="Pfam" id="PF00535">
    <property type="entry name" value="Glycos_transf_2"/>
    <property type="match status" value="1"/>
</dbReference>
<evidence type="ECO:0000313" key="3">
    <source>
        <dbReference type="Proteomes" id="UP001441944"/>
    </source>
</evidence>
<accession>A0ABQ0ARY6</accession>
<dbReference type="CDD" id="cd00761">
    <property type="entry name" value="Glyco_tranf_GTA_type"/>
    <property type="match status" value="1"/>
</dbReference>
<name>A0ABQ0ARY6_9RHOB</name>
<dbReference type="EMBL" id="BAABWU010000026">
    <property type="protein sequence ID" value="GAA6198642.1"/>
    <property type="molecule type" value="Genomic_DNA"/>
</dbReference>
<feature type="domain" description="Glycosyltransferase 2-like" evidence="1">
    <location>
        <begin position="9"/>
        <end position="136"/>
    </location>
</feature>
<dbReference type="SUPFAM" id="SSF53448">
    <property type="entry name" value="Nucleotide-diphospho-sugar transferases"/>
    <property type="match status" value="1"/>
</dbReference>
<dbReference type="InterPro" id="IPR001173">
    <property type="entry name" value="Glyco_trans_2-like"/>
</dbReference>
<comment type="caution">
    <text evidence="2">The sequence shown here is derived from an EMBL/GenBank/DDBJ whole genome shotgun (WGS) entry which is preliminary data.</text>
</comment>
<dbReference type="PANTHER" id="PTHR43685">
    <property type="entry name" value="GLYCOSYLTRANSFERASE"/>
    <property type="match status" value="1"/>
</dbReference>
<gene>
    <name evidence="2" type="ORF">NBRC116598_40870</name>
</gene>
<dbReference type="InterPro" id="IPR050834">
    <property type="entry name" value="Glycosyltransf_2"/>
</dbReference>
<sequence>MTKDPAPISVIIPTYNRAGSIGAAIRSVLYQSLTPDEVIVIDDGSDDETESVVAEIKSPMIRYIRQENAGANVARNRGVEESRNDFVAFHDSDDIWLPGKLQSQWLELEGGVVKASFGRFLRVSDRSATIMPISKPSEYSEERVRAVSLIKNMLSTQTLVIEKDTLLRIGGFDPNLGRFQDWDLFIRLMKDVSFNFQIEPLVVAFDGSDSITRNYAAGIEARRYFLQKYHKEFHENFPAHLRSRTDLFIRVILQDIHRILRRRPIK</sequence>
<evidence type="ECO:0000313" key="2">
    <source>
        <dbReference type="EMBL" id="GAA6198642.1"/>
    </source>
</evidence>
<keyword evidence="3" id="KW-1185">Reference proteome</keyword>
<dbReference type="Gene3D" id="3.90.550.10">
    <property type="entry name" value="Spore Coat Polysaccharide Biosynthesis Protein SpsA, Chain A"/>
    <property type="match status" value="1"/>
</dbReference>
<proteinExistence type="predicted"/>
<dbReference type="RefSeq" id="WP_353402578.1">
    <property type="nucleotide sequence ID" value="NZ_BAABWU010000026.1"/>
</dbReference>
<dbReference type="InterPro" id="IPR029044">
    <property type="entry name" value="Nucleotide-diphossugar_trans"/>
</dbReference>
<protein>
    <recommendedName>
        <fullName evidence="1">Glycosyltransferase 2-like domain-containing protein</fullName>
    </recommendedName>
</protein>
<dbReference type="Proteomes" id="UP001441944">
    <property type="component" value="Unassembled WGS sequence"/>
</dbReference>
<organism evidence="2 3">
    <name type="scientific">Pseudophaeobacter arcticus</name>
    <dbReference type="NCBI Taxonomy" id="385492"/>
    <lineage>
        <taxon>Bacteria</taxon>
        <taxon>Pseudomonadati</taxon>
        <taxon>Pseudomonadota</taxon>
        <taxon>Alphaproteobacteria</taxon>
        <taxon>Rhodobacterales</taxon>
        <taxon>Paracoccaceae</taxon>
        <taxon>Pseudophaeobacter</taxon>
    </lineage>
</organism>